<dbReference type="OrthoDB" id="9802815at2"/>
<organism evidence="2 3">
    <name type="scientific">Helicobacter ganmani</name>
    <dbReference type="NCBI Taxonomy" id="60246"/>
    <lineage>
        <taxon>Bacteria</taxon>
        <taxon>Pseudomonadati</taxon>
        <taxon>Campylobacterota</taxon>
        <taxon>Epsilonproteobacteria</taxon>
        <taxon>Campylobacterales</taxon>
        <taxon>Helicobacteraceae</taxon>
        <taxon>Helicobacter</taxon>
    </lineage>
</organism>
<dbReference type="Gene3D" id="3.40.50.12230">
    <property type="match status" value="1"/>
</dbReference>
<proteinExistence type="predicted"/>
<gene>
    <name evidence="2" type="ORF">CQA43_03725</name>
</gene>
<evidence type="ECO:0000313" key="2">
    <source>
        <dbReference type="EMBL" id="RDU63251.1"/>
    </source>
</evidence>
<name>A0A3D8IFC7_9HELI</name>
<comment type="caution">
    <text evidence="2">The sequence shown here is derived from an EMBL/GenBank/DDBJ whole genome shotgun (WGS) entry which is preliminary data.</text>
</comment>
<sequence>MKVAILTSPNQWFIPYAKELESKIPNAKLYFSHKDLKESYGIVFILSYHQLIEQEFLDLHEYNLVIHASALPKGKGWSPLFWQVLEGKDSIVFTLFRADAKADNGAIYLQETLHLSGLELYEELRDKQAKMCQKLCLEFLEKFPTLSPKAQSGEESFYPKRSPKDSELDIAKSLESQFNLLRIVSNEEFPAFFIKEGKKFVLKIYVCDSADSAGGGE</sequence>
<evidence type="ECO:0000313" key="3">
    <source>
        <dbReference type="Proteomes" id="UP000256650"/>
    </source>
</evidence>
<dbReference type="Pfam" id="PF00551">
    <property type="entry name" value="Formyl_trans_N"/>
    <property type="match status" value="1"/>
</dbReference>
<accession>A0A3D8IFC7</accession>
<dbReference type="SUPFAM" id="SSF53328">
    <property type="entry name" value="Formyltransferase"/>
    <property type="match status" value="1"/>
</dbReference>
<dbReference type="GO" id="GO:0004479">
    <property type="term" value="F:methionyl-tRNA formyltransferase activity"/>
    <property type="evidence" value="ECO:0007669"/>
    <property type="project" value="TreeGrafter"/>
</dbReference>
<dbReference type="InterPro" id="IPR036477">
    <property type="entry name" value="Formyl_transf_N_sf"/>
</dbReference>
<keyword evidence="3" id="KW-1185">Reference proteome</keyword>
<dbReference type="EMBL" id="NXLS01000003">
    <property type="protein sequence ID" value="RDU63251.1"/>
    <property type="molecule type" value="Genomic_DNA"/>
</dbReference>
<feature type="domain" description="Formyl transferase N-terminal" evidence="1">
    <location>
        <begin position="43"/>
        <end position="134"/>
    </location>
</feature>
<dbReference type="RefSeq" id="WP_115551281.1">
    <property type="nucleotide sequence ID" value="NZ_CAOTNJ010000001.1"/>
</dbReference>
<dbReference type="GeneID" id="82535391"/>
<keyword evidence="2" id="KW-0808">Transferase</keyword>
<dbReference type="Proteomes" id="UP000256650">
    <property type="component" value="Unassembled WGS sequence"/>
</dbReference>
<reference evidence="2 3" key="1">
    <citation type="submission" date="2018-04" db="EMBL/GenBank/DDBJ databases">
        <title>Novel Campyloabacter and Helicobacter Species and Strains.</title>
        <authorList>
            <person name="Mannion A.J."/>
            <person name="Shen Z."/>
            <person name="Fox J.G."/>
        </authorList>
    </citation>
    <scope>NUCLEOTIDE SEQUENCE [LARGE SCALE GENOMIC DNA]</scope>
    <source>
        <strain evidence="2 3">MIT 99-5101</strain>
    </source>
</reference>
<dbReference type="AlphaFoldDB" id="A0A3D8IFC7"/>
<dbReference type="PANTHER" id="PTHR11138:SF5">
    <property type="entry name" value="METHIONYL-TRNA FORMYLTRANSFERASE, MITOCHONDRIAL"/>
    <property type="match status" value="1"/>
</dbReference>
<dbReference type="InterPro" id="IPR002376">
    <property type="entry name" value="Formyl_transf_N"/>
</dbReference>
<protein>
    <submittedName>
        <fullName evidence="2">Methionyl-tRNA formyltransferase</fullName>
    </submittedName>
</protein>
<dbReference type="PANTHER" id="PTHR11138">
    <property type="entry name" value="METHIONYL-TRNA FORMYLTRANSFERASE"/>
    <property type="match status" value="1"/>
</dbReference>
<evidence type="ECO:0000259" key="1">
    <source>
        <dbReference type="Pfam" id="PF00551"/>
    </source>
</evidence>